<name>A0A8J1XMT3_OWEFU</name>
<evidence type="ECO:0000313" key="3">
    <source>
        <dbReference type="Proteomes" id="UP000749559"/>
    </source>
</evidence>
<reference evidence="2" key="1">
    <citation type="submission" date="2022-03" db="EMBL/GenBank/DDBJ databases">
        <authorList>
            <person name="Martin C."/>
        </authorList>
    </citation>
    <scope>NUCLEOTIDE SEQUENCE</scope>
</reference>
<organism evidence="2 3">
    <name type="scientific">Owenia fusiformis</name>
    <name type="common">Polychaete worm</name>
    <dbReference type="NCBI Taxonomy" id="6347"/>
    <lineage>
        <taxon>Eukaryota</taxon>
        <taxon>Metazoa</taxon>
        <taxon>Spiralia</taxon>
        <taxon>Lophotrochozoa</taxon>
        <taxon>Annelida</taxon>
        <taxon>Polychaeta</taxon>
        <taxon>Sedentaria</taxon>
        <taxon>Canalipalpata</taxon>
        <taxon>Sabellida</taxon>
        <taxon>Oweniida</taxon>
        <taxon>Oweniidae</taxon>
        <taxon>Owenia</taxon>
    </lineage>
</organism>
<evidence type="ECO:0000256" key="1">
    <source>
        <dbReference type="SAM" id="MobiDB-lite"/>
    </source>
</evidence>
<dbReference type="Proteomes" id="UP000749559">
    <property type="component" value="Unassembled WGS sequence"/>
</dbReference>
<dbReference type="AlphaFoldDB" id="A0A8J1XMT3"/>
<keyword evidence="3" id="KW-1185">Reference proteome</keyword>
<dbReference type="EMBL" id="CAIIXF020000002">
    <property type="protein sequence ID" value="CAH1777956.1"/>
    <property type="molecule type" value="Genomic_DNA"/>
</dbReference>
<feature type="region of interest" description="Disordered" evidence="1">
    <location>
        <begin position="445"/>
        <end position="465"/>
    </location>
</feature>
<sequence length="465" mass="52555">MMFKPKRCFLIIGIIILSIVGLLIQSEYTGLTQTLESIKKSTHKDLSADTTRPQLTRYTKQDENQTFAIQAKLGKLDQPISKNKSIDAIEVPTNTTQNNTKLTSVKLATTIPKTIPATKSVTTIPGKTIRSSNEISQARKVDSDKYIVFLCTGDYLCGGLGDRLKGIQSTFLLALALKRKYRIISTVPCDLYNQLEENQEPWHGPITPGLKNKTISMIDGYASCGNAIFGKTNTTKVDFDEKFPEPVLLIRTNQGWTHRFHEEPYKTMLTSIGLDITHFTAKKIISKVYNHLFKLKPNLLSRLHEFLSRIRSKPGMKLVCAQIRIGYNPSIPHETTKKKRNKEEWLPVLWDFLSLYNISSKYNLFITTDSQEIRDNSKKLFPEIIMDTEGEITHVDRFENKSKACEGMAKTILDFTILANCDITVVSRSNFGKLSSELQSPASKLYIPRGDNTRGARRKPGRKGV</sequence>
<comment type="caution">
    <text evidence="2">The sequence shown here is derived from an EMBL/GenBank/DDBJ whole genome shotgun (WGS) entry which is preliminary data.</text>
</comment>
<feature type="compositionally biased region" description="Basic residues" evidence="1">
    <location>
        <begin position="455"/>
        <end position="465"/>
    </location>
</feature>
<gene>
    <name evidence="2" type="ORF">OFUS_LOCUS4936</name>
</gene>
<dbReference type="OrthoDB" id="9979734at2759"/>
<dbReference type="Gene3D" id="3.40.50.11350">
    <property type="match status" value="1"/>
</dbReference>
<proteinExistence type="predicted"/>
<accession>A0A8J1XMT3</accession>
<evidence type="ECO:0000313" key="2">
    <source>
        <dbReference type="EMBL" id="CAH1777956.1"/>
    </source>
</evidence>
<protein>
    <submittedName>
        <fullName evidence="2">Uncharacterized protein</fullName>
    </submittedName>
</protein>